<organism evidence="2">
    <name type="scientific">Magallana gigas</name>
    <name type="common">Pacific oyster</name>
    <name type="synonym">Crassostrea gigas</name>
    <dbReference type="NCBI Taxonomy" id="29159"/>
    <lineage>
        <taxon>Eukaryota</taxon>
        <taxon>Metazoa</taxon>
        <taxon>Spiralia</taxon>
        <taxon>Lophotrochozoa</taxon>
        <taxon>Mollusca</taxon>
        <taxon>Bivalvia</taxon>
        <taxon>Autobranchia</taxon>
        <taxon>Pteriomorphia</taxon>
        <taxon>Ostreida</taxon>
        <taxon>Ostreoidea</taxon>
        <taxon>Ostreidae</taxon>
        <taxon>Magallana</taxon>
    </lineage>
</organism>
<name>K1Q1A6_MAGGI</name>
<dbReference type="HOGENOM" id="CLU_1620613_0_0_1"/>
<evidence type="ECO:0000313" key="2">
    <source>
        <dbReference type="EMBL" id="EKC27708.1"/>
    </source>
</evidence>
<gene>
    <name evidence="2" type="ORF">CGI_10011177</name>
</gene>
<feature type="compositionally biased region" description="Basic residues" evidence="1">
    <location>
        <begin position="96"/>
        <end position="105"/>
    </location>
</feature>
<protein>
    <submittedName>
        <fullName evidence="2">Uncharacterized protein</fullName>
    </submittedName>
</protein>
<feature type="region of interest" description="Disordered" evidence="1">
    <location>
        <begin position="63"/>
        <end position="129"/>
    </location>
</feature>
<evidence type="ECO:0000256" key="1">
    <source>
        <dbReference type="SAM" id="MobiDB-lite"/>
    </source>
</evidence>
<dbReference type="AlphaFoldDB" id="K1Q1A6"/>
<dbReference type="InParanoid" id="K1Q1A6"/>
<proteinExistence type="predicted"/>
<feature type="compositionally biased region" description="Polar residues" evidence="1">
    <location>
        <begin position="114"/>
        <end position="126"/>
    </location>
</feature>
<dbReference type="EMBL" id="JH816342">
    <property type="protein sequence ID" value="EKC27708.1"/>
    <property type="molecule type" value="Genomic_DNA"/>
</dbReference>
<reference evidence="2" key="1">
    <citation type="journal article" date="2012" name="Nature">
        <title>The oyster genome reveals stress adaptation and complexity of shell formation.</title>
        <authorList>
            <person name="Zhang G."/>
            <person name="Fang X."/>
            <person name="Guo X."/>
            <person name="Li L."/>
            <person name="Luo R."/>
            <person name="Xu F."/>
            <person name="Yang P."/>
            <person name="Zhang L."/>
            <person name="Wang X."/>
            <person name="Qi H."/>
            <person name="Xiong Z."/>
            <person name="Que H."/>
            <person name="Xie Y."/>
            <person name="Holland P.W."/>
            <person name="Paps J."/>
            <person name="Zhu Y."/>
            <person name="Wu F."/>
            <person name="Chen Y."/>
            <person name="Wang J."/>
            <person name="Peng C."/>
            <person name="Meng J."/>
            <person name="Yang L."/>
            <person name="Liu J."/>
            <person name="Wen B."/>
            <person name="Zhang N."/>
            <person name="Huang Z."/>
            <person name="Zhu Q."/>
            <person name="Feng Y."/>
            <person name="Mount A."/>
            <person name="Hedgecock D."/>
            <person name="Xu Z."/>
            <person name="Liu Y."/>
            <person name="Domazet-Loso T."/>
            <person name="Du Y."/>
            <person name="Sun X."/>
            <person name="Zhang S."/>
            <person name="Liu B."/>
            <person name="Cheng P."/>
            <person name="Jiang X."/>
            <person name="Li J."/>
            <person name="Fan D."/>
            <person name="Wang W."/>
            <person name="Fu W."/>
            <person name="Wang T."/>
            <person name="Wang B."/>
            <person name="Zhang J."/>
            <person name="Peng Z."/>
            <person name="Li Y."/>
            <person name="Li N."/>
            <person name="Wang J."/>
            <person name="Chen M."/>
            <person name="He Y."/>
            <person name="Tan F."/>
            <person name="Song X."/>
            <person name="Zheng Q."/>
            <person name="Huang R."/>
            <person name="Yang H."/>
            <person name="Du X."/>
            <person name="Chen L."/>
            <person name="Yang M."/>
            <person name="Gaffney P.M."/>
            <person name="Wang S."/>
            <person name="Luo L."/>
            <person name="She Z."/>
            <person name="Ming Y."/>
            <person name="Huang W."/>
            <person name="Zhang S."/>
            <person name="Huang B."/>
            <person name="Zhang Y."/>
            <person name="Qu T."/>
            <person name="Ni P."/>
            <person name="Miao G."/>
            <person name="Wang J."/>
            <person name="Wang Q."/>
            <person name="Steinberg C.E."/>
            <person name="Wang H."/>
            <person name="Li N."/>
            <person name="Qian L."/>
            <person name="Zhang G."/>
            <person name="Li Y."/>
            <person name="Yang H."/>
            <person name="Liu X."/>
            <person name="Wang J."/>
            <person name="Yin Y."/>
            <person name="Wang J."/>
        </authorList>
    </citation>
    <scope>NUCLEOTIDE SEQUENCE [LARGE SCALE GENOMIC DNA]</scope>
    <source>
        <strain evidence="2">05x7-T-G4-1.051#20</strain>
    </source>
</reference>
<sequence>MESYSCLEALGTVASDKKVCASGKVENQEKFDSSTLDSRNSIDDDYIKARKKLSDAEFTSDIQTEAEEIEDGKRKKRPNRRYLESSDESEEEPPPKRKSPRKNQAKRPEPSRDATGSQGHYTSTPFSAEYIDATNKDIEDAAKDWLRYSCDRDGESRQKAEKGC</sequence>
<accession>K1Q1A6</accession>